<dbReference type="Proteomes" id="UP001501588">
    <property type="component" value="Unassembled WGS sequence"/>
</dbReference>
<evidence type="ECO:0000259" key="3">
    <source>
        <dbReference type="Pfam" id="PF17897"/>
    </source>
</evidence>
<dbReference type="Pfam" id="PF17897">
    <property type="entry name" value="VCPO_N"/>
    <property type="match status" value="1"/>
</dbReference>
<proteinExistence type="predicted"/>
<dbReference type="InterPro" id="IPR052559">
    <property type="entry name" value="V-haloperoxidase"/>
</dbReference>
<dbReference type="Gene3D" id="1.10.606.10">
    <property type="entry name" value="Vanadium-containing Chloroperoxidase, domain 2"/>
    <property type="match status" value="1"/>
</dbReference>
<evidence type="ECO:0000313" key="5">
    <source>
        <dbReference type="Proteomes" id="UP001501588"/>
    </source>
</evidence>
<name>A0ABP3QQV3_9PROT</name>
<dbReference type="InterPro" id="IPR016119">
    <property type="entry name" value="Br/Cl_peroxidase_C"/>
</dbReference>
<feature type="compositionally biased region" description="Basic and acidic residues" evidence="1">
    <location>
        <begin position="319"/>
        <end position="328"/>
    </location>
</feature>
<comment type="caution">
    <text evidence="4">The sequence shown here is derived from an EMBL/GenBank/DDBJ whole genome shotgun (WGS) entry which is preliminary data.</text>
</comment>
<reference evidence="5" key="1">
    <citation type="journal article" date="2019" name="Int. J. Syst. Evol. Microbiol.">
        <title>The Global Catalogue of Microorganisms (GCM) 10K type strain sequencing project: providing services to taxonomists for standard genome sequencing and annotation.</title>
        <authorList>
            <consortium name="The Broad Institute Genomics Platform"/>
            <consortium name="The Broad Institute Genome Sequencing Center for Infectious Disease"/>
            <person name="Wu L."/>
            <person name="Ma J."/>
        </authorList>
    </citation>
    <scope>NUCLEOTIDE SEQUENCE [LARGE SCALE GENOMIC DNA]</scope>
    <source>
        <strain evidence="5">JCM 9933</strain>
    </source>
</reference>
<dbReference type="SUPFAM" id="SSF48317">
    <property type="entry name" value="Acid phosphatase/Vanadium-dependent haloperoxidase"/>
    <property type="match status" value="1"/>
</dbReference>
<keyword evidence="5" id="KW-1185">Reference proteome</keyword>
<feature type="domain" description="Vanadium chloroperoxidase N-terminal" evidence="3">
    <location>
        <begin position="6"/>
        <end position="137"/>
    </location>
</feature>
<feature type="region of interest" description="Disordered" evidence="1">
    <location>
        <begin position="138"/>
        <end position="167"/>
    </location>
</feature>
<dbReference type="Gene3D" id="1.20.144.10">
    <property type="entry name" value="Phosphatidic acid phosphatase type 2/haloperoxidase"/>
    <property type="match status" value="1"/>
</dbReference>
<evidence type="ECO:0008006" key="6">
    <source>
        <dbReference type="Google" id="ProtNLM"/>
    </source>
</evidence>
<feature type="domain" description="Phosphatidic acid phosphatase type 2/haloperoxidase" evidence="2">
    <location>
        <begin position="286"/>
        <end position="440"/>
    </location>
</feature>
<evidence type="ECO:0000256" key="1">
    <source>
        <dbReference type="SAM" id="MobiDB-lite"/>
    </source>
</evidence>
<evidence type="ECO:0000313" key="4">
    <source>
        <dbReference type="EMBL" id="GAA0595644.1"/>
    </source>
</evidence>
<dbReference type="PANTHER" id="PTHR34599">
    <property type="entry name" value="PEROXIDASE-RELATED"/>
    <property type="match status" value="1"/>
</dbReference>
<protein>
    <recommendedName>
        <fullName evidence="6">Phosphatase PAP2 family protein</fullName>
    </recommendedName>
</protein>
<dbReference type="Pfam" id="PF01569">
    <property type="entry name" value="PAP2"/>
    <property type="match status" value="1"/>
</dbReference>
<evidence type="ECO:0000259" key="2">
    <source>
        <dbReference type="Pfam" id="PF01569"/>
    </source>
</evidence>
<dbReference type="CDD" id="cd03398">
    <property type="entry name" value="PAP2_haloperoxidase"/>
    <property type="match status" value="1"/>
</dbReference>
<feature type="compositionally biased region" description="Polar residues" evidence="1">
    <location>
        <begin position="141"/>
        <end position="154"/>
    </location>
</feature>
<dbReference type="RefSeq" id="WP_343896917.1">
    <property type="nucleotide sequence ID" value="NZ_BAAAFZ010000060.1"/>
</dbReference>
<feature type="compositionally biased region" description="Polar residues" evidence="1">
    <location>
        <begin position="336"/>
        <end position="345"/>
    </location>
</feature>
<organism evidence="4 5">
    <name type="scientific">Craurococcus roseus</name>
    <dbReference type="NCBI Taxonomy" id="77585"/>
    <lineage>
        <taxon>Bacteria</taxon>
        <taxon>Pseudomonadati</taxon>
        <taxon>Pseudomonadota</taxon>
        <taxon>Alphaproteobacteria</taxon>
        <taxon>Acetobacterales</taxon>
        <taxon>Acetobacteraceae</taxon>
        <taxon>Craurococcus</taxon>
    </lineage>
</organism>
<feature type="region of interest" description="Disordered" evidence="1">
    <location>
        <begin position="319"/>
        <end position="351"/>
    </location>
</feature>
<dbReference type="PANTHER" id="PTHR34599:SF1">
    <property type="entry name" value="PHOSPHATIDIC ACID PHOSPHATASE TYPE 2_HALOPEROXIDASE DOMAIN-CONTAINING PROTEIN"/>
    <property type="match status" value="1"/>
</dbReference>
<accession>A0ABP3QQV3</accession>
<dbReference type="EMBL" id="BAAAFZ010000060">
    <property type="protein sequence ID" value="GAA0595644.1"/>
    <property type="molecule type" value="Genomic_DNA"/>
</dbReference>
<sequence length="461" mass="48805">MESAALFWNDVALEANKEEHTGPFPREAAGPTYSARVLAMAHAAMADAFAAAHLGNGGTPPFAPFFTAAAPAGAASPAAALAGAAHTVLSAVHTRQRPFFDERLAAFQAVLAAAGVPVAEVENGLGFGRTVGDAILGQRASDGSQDPTNSNSESPYEPGGLPGLHDADPLNPNQGFYGWRYGKVAPFVLRPHEMLEALPPPPPLLHEAAYVDDYVEVYGKGARAGGTRTAEETETGIFWAYDGVEKIGTPPRLYNQVIRAVGLADGLGADDANDAKWAALLAQANLALADAGTVAWHAKYLYNVWRPVVGVRRHVALPDRPDADRDPAWEPLGAPASNQSNNGQDFTPPFPAYPSGHATFGAAAFTVLREFRARQGAADPDVINIDFMSDEFKTGTTDAAGVARPEVTRNFTSIEEMITQNLESRVFLGVHWRFDGVGGRESGAKVGQRVAERAYVLTPAA</sequence>
<dbReference type="InterPro" id="IPR041067">
    <property type="entry name" value="VCPO_N"/>
</dbReference>
<gene>
    <name evidence="4" type="ORF">GCM10009416_37480</name>
</gene>
<dbReference type="InterPro" id="IPR036938">
    <property type="entry name" value="PAP2/HPO_sf"/>
</dbReference>
<dbReference type="InterPro" id="IPR000326">
    <property type="entry name" value="PAP2/HPO"/>
</dbReference>